<accession>A0ABW7MR91</accession>
<feature type="transmembrane region" description="Helical" evidence="1">
    <location>
        <begin position="31"/>
        <end position="52"/>
    </location>
</feature>
<comment type="caution">
    <text evidence="2">The sequence shown here is derived from an EMBL/GenBank/DDBJ whole genome shotgun (WGS) entry which is preliminary data.</text>
</comment>
<feature type="transmembrane region" description="Helical" evidence="1">
    <location>
        <begin position="7"/>
        <end position="25"/>
    </location>
</feature>
<organism evidence="2 3">
    <name type="scientific">Gaetbulibacter aquiaggeris</name>
    <dbReference type="NCBI Taxonomy" id="1735373"/>
    <lineage>
        <taxon>Bacteria</taxon>
        <taxon>Pseudomonadati</taxon>
        <taxon>Bacteroidota</taxon>
        <taxon>Flavobacteriia</taxon>
        <taxon>Flavobacteriales</taxon>
        <taxon>Flavobacteriaceae</taxon>
        <taxon>Gaetbulibacter</taxon>
    </lineage>
</organism>
<evidence type="ECO:0000313" key="3">
    <source>
        <dbReference type="Proteomes" id="UP001610104"/>
    </source>
</evidence>
<evidence type="ECO:0000256" key="1">
    <source>
        <dbReference type="SAM" id="Phobius"/>
    </source>
</evidence>
<keyword evidence="1" id="KW-0812">Transmembrane</keyword>
<proteinExistence type="predicted"/>
<sequence>MMFKKNRVRIFGTIILLIGVFLLSYLDKEGIDFVSGILVGLGIGLILTGRILKSNKN</sequence>
<dbReference type="EMBL" id="JBAWKC010000003">
    <property type="protein sequence ID" value="MFH6769154.1"/>
    <property type="molecule type" value="Genomic_DNA"/>
</dbReference>
<dbReference type="RefSeq" id="WP_395438394.1">
    <property type="nucleotide sequence ID" value="NZ_JBAWKC010000003.1"/>
</dbReference>
<protein>
    <submittedName>
        <fullName evidence="2">Uncharacterized protein</fullName>
    </submittedName>
</protein>
<name>A0ABW7MR91_9FLAO</name>
<evidence type="ECO:0000313" key="2">
    <source>
        <dbReference type="EMBL" id="MFH6769154.1"/>
    </source>
</evidence>
<keyword evidence="1" id="KW-0472">Membrane</keyword>
<keyword evidence="3" id="KW-1185">Reference proteome</keyword>
<keyword evidence="1" id="KW-1133">Transmembrane helix</keyword>
<reference evidence="2 3" key="1">
    <citation type="submission" date="2024-02" db="EMBL/GenBank/DDBJ databases">
        <title>A Gaetbulibacter species isolated from tidal flats and genomic insights of their niches.</title>
        <authorList>
            <person name="Ye Y."/>
        </authorList>
    </citation>
    <scope>NUCLEOTIDE SEQUENCE [LARGE SCALE GENOMIC DNA]</scope>
    <source>
        <strain evidence="2 3">KEM-8</strain>
    </source>
</reference>
<dbReference type="Proteomes" id="UP001610104">
    <property type="component" value="Unassembled WGS sequence"/>
</dbReference>
<gene>
    <name evidence="2" type="ORF">V8G56_10440</name>
</gene>